<dbReference type="Gene3D" id="3.40.50.300">
    <property type="entry name" value="P-loop containing nucleotide triphosphate hydrolases"/>
    <property type="match status" value="1"/>
</dbReference>
<protein>
    <submittedName>
        <fullName evidence="8">UvrD-helicase domain-containing protein</fullName>
    </submittedName>
</protein>
<dbReference type="Proteomes" id="UP001199296">
    <property type="component" value="Unassembled WGS sequence"/>
</dbReference>
<comment type="caution">
    <text evidence="8">The sequence shown here is derived from an EMBL/GenBank/DDBJ whole genome shotgun (WGS) entry which is preliminary data.</text>
</comment>
<dbReference type="Pfam" id="PF00580">
    <property type="entry name" value="UvrD-helicase"/>
    <property type="match status" value="1"/>
</dbReference>
<evidence type="ECO:0000259" key="7">
    <source>
        <dbReference type="PROSITE" id="PS51198"/>
    </source>
</evidence>
<evidence type="ECO:0000313" key="9">
    <source>
        <dbReference type="Proteomes" id="UP001199296"/>
    </source>
</evidence>
<dbReference type="SUPFAM" id="SSF52540">
    <property type="entry name" value="P-loop containing nucleoside triphosphate hydrolases"/>
    <property type="match status" value="1"/>
</dbReference>
<dbReference type="GO" id="GO:0043138">
    <property type="term" value="F:3'-5' DNA helicase activity"/>
    <property type="evidence" value="ECO:0007669"/>
    <property type="project" value="TreeGrafter"/>
</dbReference>
<dbReference type="GO" id="GO:0016787">
    <property type="term" value="F:hydrolase activity"/>
    <property type="evidence" value="ECO:0007669"/>
    <property type="project" value="UniProtKB-UniRule"/>
</dbReference>
<sequence length="653" mass="76727">MPAEINITDKDIKYAESILLDADESFEDDKNERIDFIRNLETIDLHAVPGSGKTTALLAKLLILERKLPFEDGSGILVISHTNNAVDEIKNEIGEYCPKLFSYPNFIGTIQSFVNQYLAKPFFNQVTKEKISKINDNFYNERVENYYNNVLRDNFWLNKRANTLDFLQNIRFNENNMLISGINSKTDDFALKNTSGKTYRKLSKMKNILLNQGILCYDDAYYLANKYLKKYPEIKNLLQKRFSYIFVDEMQDMDIHQHNILEKIFYNNGNSKSIYQRIGDRNQAIYSGGTNFKLEEIWKSRENTLKITGSYRFSKNIATVLQNFALNSADIESIKSENTKIKPHLLIYNDYNSQCEVIQRFIRLINKFKTENEIPADYKYPIKAVSWITKKKEDNKITLPDYCPKFNKNNSNSKTEYTSLESYLINSKNNYKEIYNNLVNLLLKVLRIENVINIDNDRYYTKRSLFWYLKNNNKEQYENLKLKLYSWSTQIIKRKESELCEDIKDYLDDFLGIFGKEIDESNEFINKDPKKIIIEDEIDFDCHLCKINNNKIELGSVHSVKGETHTATLYLESFYQKDGSGENAKSYESQRLNKQFKNEKITDSDNKRTKKSARIAYVGFSRPTHLLAFAVHRDRYDKYLSGINEDIWEVIEV</sequence>
<dbReference type="GO" id="GO:0003677">
    <property type="term" value="F:DNA binding"/>
    <property type="evidence" value="ECO:0007669"/>
    <property type="project" value="UniProtKB-KW"/>
</dbReference>
<feature type="domain" description="UvrD-like helicase ATP-binding" evidence="7">
    <location>
        <begin position="26"/>
        <end position="327"/>
    </location>
</feature>
<gene>
    <name evidence="8" type="ORF">LJ207_11525</name>
</gene>
<keyword evidence="4 6" id="KW-0067">ATP-binding</keyword>
<dbReference type="InterPro" id="IPR027417">
    <property type="entry name" value="P-loop_NTPase"/>
</dbReference>
<dbReference type="InterPro" id="IPR014016">
    <property type="entry name" value="UvrD-like_ATP-bd"/>
</dbReference>
<dbReference type="GO" id="GO:0000725">
    <property type="term" value="P:recombinational repair"/>
    <property type="evidence" value="ECO:0007669"/>
    <property type="project" value="TreeGrafter"/>
</dbReference>
<dbReference type="EMBL" id="JAJFAT010000022">
    <property type="protein sequence ID" value="MCC3145945.1"/>
    <property type="molecule type" value="Genomic_DNA"/>
</dbReference>
<keyword evidence="2 6" id="KW-0378">Hydrolase</keyword>
<evidence type="ECO:0000256" key="4">
    <source>
        <dbReference type="ARBA" id="ARBA00022840"/>
    </source>
</evidence>
<feature type="binding site" evidence="6">
    <location>
        <begin position="47"/>
        <end position="54"/>
    </location>
    <ligand>
        <name>ATP</name>
        <dbReference type="ChEBI" id="CHEBI:30616"/>
    </ligand>
</feature>
<dbReference type="RefSeq" id="WP_229346645.1">
    <property type="nucleotide sequence ID" value="NZ_JAJFAT010000022.1"/>
</dbReference>
<keyword evidence="3 6" id="KW-0347">Helicase</keyword>
<dbReference type="PANTHER" id="PTHR11070:SF2">
    <property type="entry name" value="ATP-DEPENDENT DNA HELICASE SRS2"/>
    <property type="match status" value="1"/>
</dbReference>
<evidence type="ECO:0000256" key="2">
    <source>
        <dbReference type="ARBA" id="ARBA00022801"/>
    </source>
</evidence>
<dbReference type="PROSITE" id="PS51198">
    <property type="entry name" value="UVRD_HELICASE_ATP_BIND"/>
    <property type="match status" value="1"/>
</dbReference>
<organism evidence="8 9">
    <name type="scientific">Halanaerobium polyolivorans</name>
    <dbReference type="NCBI Taxonomy" id="2886943"/>
    <lineage>
        <taxon>Bacteria</taxon>
        <taxon>Bacillati</taxon>
        <taxon>Bacillota</taxon>
        <taxon>Clostridia</taxon>
        <taxon>Halanaerobiales</taxon>
        <taxon>Halanaerobiaceae</taxon>
        <taxon>Halanaerobium</taxon>
    </lineage>
</organism>
<reference evidence="8 9" key="1">
    <citation type="submission" date="2021-10" db="EMBL/GenBank/DDBJ databases">
        <authorList>
            <person name="Grouzdev D.S."/>
            <person name="Pantiukh K.S."/>
            <person name="Krutkina M.S."/>
        </authorList>
    </citation>
    <scope>NUCLEOTIDE SEQUENCE [LARGE SCALE GENOMIC DNA]</scope>
    <source>
        <strain evidence="8 9">Z-7514</strain>
    </source>
</reference>
<evidence type="ECO:0000256" key="3">
    <source>
        <dbReference type="ARBA" id="ARBA00022806"/>
    </source>
</evidence>
<name>A0AAW4X2B3_9FIRM</name>
<evidence type="ECO:0000256" key="6">
    <source>
        <dbReference type="PROSITE-ProRule" id="PRU00560"/>
    </source>
</evidence>
<evidence type="ECO:0000256" key="5">
    <source>
        <dbReference type="ARBA" id="ARBA00023125"/>
    </source>
</evidence>
<evidence type="ECO:0000313" key="8">
    <source>
        <dbReference type="EMBL" id="MCC3145945.1"/>
    </source>
</evidence>
<keyword evidence="1 6" id="KW-0547">Nucleotide-binding</keyword>
<dbReference type="AlphaFoldDB" id="A0AAW4X2B3"/>
<dbReference type="InterPro" id="IPR013986">
    <property type="entry name" value="DExx_box_DNA_helicase_dom_sf"/>
</dbReference>
<dbReference type="Gene3D" id="1.10.10.160">
    <property type="match status" value="1"/>
</dbReference>
<dbReference type="PANTHER" id="PTHR11070">
    <property type="entry name" value="UVRD / RECB / PCRA DNA HELICASE FAMILY MEMBER"/>
    <property type="match status" value="1"/>
</dbReference>
<dbReference type="InterPro" id="IPR000212">
    <property type="entry name" value="DNA_helicase_UvrD/REP"/>
</dbReference>
<proteinExistence type="predicted"/>
<accession>A0AAW4X2B3</accession>
<evidence type="ECO:0000256" key="1">
    <source>
        <dbReference type="ARBA" id="ARBA00022741"/>
    </source>
</evidence>
<dbReference type="GO" id="GO:0005524">
    <property type="term" value="F:ATP binding"/>
    <property type="evidence" value="ECO:0007669"/>
    <property type="project" value="UniProtKB-UniRule"/>
</dbReference>
<keyword evidence="5" id="KW-0238">DNA-binding</keyword>
<keyword evidence="9" id="KW-1185">Reference proteome</keyword>